<dbReference type="PROSITE" id="PS51198">
    <property type="entry name" value="UVRD_HELICASE_ATP_BIND"/>
    <property type="match status" value="1"/>
</dbReference>
<dbReference type="GO" id="GO:0016887">
    <property type="term" value="F:ATP hydrolysis activity"/>
    <property type="evidence" value="ECO:0007669"/>
    <property type="project" value="RHEA"/>
</dbReference>
<dbReference type="AlphaFoldDB" id="B1WPQ6"/>
<dbReference type="InterPro" id="IPR014016">
    <property type="entry name" value="UvrD-like_ATP-bd"/>
</dbReference>
<keyword evidence="5 11" id="KW-0067">ATP-binding</keyword>
<dbReference type="Pfam" id="PF13361">
    <property type="entry name" value="UvrD_C"/>
    <property type="match status" value="1"/>
</dbReference>
<dbReference type="Gene3D" id="3.40.50.300">
    <property type="entry name" value="P-loop containing nucleotide triphosphate hydrolases"/>
    <property type="match status" value="2"/>
</dbReference>
<dbReference type="PANTHER" id="PTHR11070">
    <property type="entry name" value="UVRD / RECB / PCRA DNA HELICASE FAMILY MEMBER"/>
    <property type="match status" value="1"/>
</dbReference>
<evidence type="ECO:0000256" key="7">
    <source>
        <dbReference type="ARBA" id="ARBA00023235"/>
    </source>
</evidence>
<evidence type="ECO:0000256" key="1">
    <source>
        <dbReference type="ARBA" id="ARBA00009922"/>
    </source>
</evidence>
<evidence type="ECO:0000256" key="4">
    <source>
        <dbReference type="ARBA" id="ARBA00022806"/>
    </source>
</evidence>
<dbReference type="STRING" id="43989.cce_2276"/>
<evidence type="ECO:0000256" key="8">
    <source>
        <dbReference type="ARBA" id="ARBA00034617"/>
    </source>
</evidence>
<dbReference type="GO" id="GO:0000725">
    <property type="term" value="P:recombinational repair"/>
    <property type="evidence" value="ECO:0007669"/>
    <property type="project" value="TreeGrafter"/>
</dbReference>
<evidence type="ECO:0000259" key="13">
    <source>
        <dbReference type="PROSITE" id="PS51217"/>
    </source>
</evidence>
<dbReference type="Pfam" id="PF00580">
    <property type="entry name" value="UvrD-helicase"/>
    <property type="match status" value="1"/>
</dbReference>
<dbReference type="Proteomes" id="UP000001203">
    <property type="component" value="Chromosome circular"/>
</dbReference>
<evidence type="ECO:0000256" key="9">
    <source>
        <dbReference type="ARBA" id="ARBA00034808"/>
    </source>
</evidence>
<evidence type="ECO:0000256" key="10">
    <source>
        <dbReference type="ARBA" id="ARBA00048988"/>
    </source>
</evidence>
<name>B1WPQ6_CROS5</name>
<comment type="similarity">
    <text evidence="1">Belongs to the helicase family. UvrD subfamily.</text>
</comment>
<keyword evidence="4 11" id="KW-0347">Helicase</keyword>
<dbReference type="HOGENOM" id="CLU_362043_0_0_3"/>
<accession>B1WPQ6</accession>
<dbReference type="InterPro" id="IPR027417">
    <property type="entry name" value="P-loop_NTPase"/>
</dbReference>
<comment type="catalytic activity">
    <reaction evidence="10">
        <text>ATP + H2O = ADP + phosphate + H(+)</text>
        <dbReference type="Rhea" id="RHEA:13065"/>
        <dbReference type="ChEBI" id="CHEBI:15377"/>
        <dbReference type="ChEBI" id="CHEBI:15378"/>
        <dbReference type="ChEBI" id="CHEBI:30616"/>
        <dbReference type="ChEBI" id="CHEBI:43474"/>
        <dbReference type="ChEBI" id="CHEBI:456216"/>
        <dbReference type="EC" id="5.6.2.4"/>
    </reaction>
</comment>
<feature type="binding site" evidence="11">
    <location>
        <begin position="46"/>
        <end position="53"/>
    </location>
    <ligand>
        <name>ATP</name>
        <dbReference type="ChEBI" id="CHEBI:30616"/>
    </ligand>
</feature>
<keyword evidence="15" id="KW-1185">Reference proteome</keyword>
<feature type="domain" description="UvrD-like helicase ATP-binding" evidence="12">
    <location>
        <begin position="25"/>
        <end position="345"/>
    </location>
</feature>
<keyword evidence="6" id="KW-0238">DNA-binding</keyword>
<keyword evidence="7" id="KW-0413">Isomerase</keyword>
<organism evidence="14 15">
    <name type="scientific">Crocosphaera subtropica (strain ATCC 51142 / BH68)</name>
    <name type="common">Cyanothece sp. (strain ATCC 51142)</name>
    <dbReference type="NCBI Taxonomy" id="43989"/>
    <lineage>
        <taxon>Bacteria</taxon>
        <taxon>Bacillati</taxon>
        <taxon>Cyanobacteriota</taxon>
        <taxon>Cyanophyceae</taxon>
        <taxon>Oscillatoriophycideae</taxon>
        <taxon>Chroococcales</taxon>
        <taxon>Aphanothecaceae</taxon>
        <taxon>Crocosphaera</taxon>
        <taxon>Crocosphaera subtropica</taxon>
    </lineage>
</organism>
<dbReference type="GO" id="GO:0005829">
    <property type="term" value="C:cytosol"/>
    <property type="evidence" value="ECO:0007669"/>
    <property type="project" value="TreeGrafter"/>
</dbReference>
<dbReference type="KEGG" id="cyt:cce_2276"/>
<comment type="catalytic activity">
    <reaction evidence="8">
        <text>Couples ATP hydrolysis with the unwinding of duplex DNA by translocating in the 3'-5' direction.</text>
        <dbReference type="EC" id="5.6.2.4"/>
    </reaction>
</comment>
<dbReference type="GO" id="GO:0033202">
    <property type="term" value="C:DNA helicase complex"/>
    <property type="evidence" value="ECO:0007669"/>
    <property type="project" value="TreeGrafter"/>
</dbReference>
<dbReference type="InterPro" id="IPR000212">
    <property type="entry name" value="DNA_helicase_UvrD/REP"/>
</dbReference>
<dbReference type="SUPFAM" id="SSF52540">
    <property type="entry name" value="P-loop containing nucleoside triphosphate hydrolases"/>
    <property type="match status" value="1"/>
</dbReference>
<evidence type="ECO:0000256" key="3">
    <source>
        <dbReference type="ARBA" id="ARBA00022801"/>
    </source>
</evidence>
<feature type="domain" description="UvrD-like helicase C-terminal" evidence="13">
    <location>
        <begin position="384"/>
        <end position="648"/>
    </location>
</feature>
<evidence type="ECO:0000256" key="6">
    <source>
        <dbReference type="ARBA" id="ARBA00023125"/>
    </source>
</evidence>
<sequence>MENNINLMSNSFPENLSITLDKLRNSLRPGQQQLGYWEGGKMAISAVPGAGKSHSLAVAAAIIIARYQLHPRNQLIIVTYTRSAAAGIKAKIKERLKELKIPQTGFMVQTLHGLALNIATRHPDLSQLNLDTSTVIIPTPSHRVIRSSVEKWIARNPRRYQLLLEGAEFDGEETERLRRQSVLRTEVLPKLAHTIIREAKSSGLTPEKVWELSHYSQDHDDILAVGAGLYEQYQLVMRSLDFIDYDDMILGALNVLDNAKIRQIWQQQIFAVFEDEAQDSSPLQERLISALATNETNCNLIRVGDPNQAINSTFTPADPVYFNWFCETCKEDDKLAEMTQAGRSSKIIIEAANFVLQWVNHQWKYEAQKQQEKQLISGTEDDKKEVIPFRLQTIETVSKNDPQPDANPEPIGEGLELYRPDDIYHTVDLIRQRIIELLTKNPDHNVAILVRENRQGRFLAEHLKDLPKKHKIRVYEVGESERFSQIPYEILTLLQFIDRPHSPDYLKNALEILEKRNLISSQDLNALATYPENFLYPSPLISEQKKQVLEARRYCCNLLQAKLELPDYQLIPFLGMTLKYTGAELATVQKLSERISQELIGKFSLKNVLTVLREIINSEQFEPVEEDSEERYTRANQVTIITMHKSKGLDWDYVFIPFLHEDVLPGSPWVPTSAQFLGNFTLAEVSRAQIRAAVHHNYINPNDPLIIPNPEAAWEEAQQLKKAEEYRLLYVAMTRPKRLLWMSAAKQGPFRWSIFKADGNSNLQAKTPCPILPILMNEFPNSVMEYLF</sequence>
<evidence type="ECO:0000256" key="11">
    <source>
        <dbReference type="PROSITE-ProRule" id="PRU00560"/>
    </source>
</evidence>
<dbReference type="PROSITE" id="PS51217">
    <property type="entry name" value="UVRD_HELICASE_CTER"/>
    <property type="match status" value="1"/>
</dbReference>
<dbReference type="GO" id="GO:0043138">
    <property type="term" value="F:3'-5' DNA helicase activity"/>
    <property type="evidence" value="ECO:0007669"/>
    <property type="project" value="UniProtKB-EC"/>
</dbReference>
<keyword evidence="2 11" id="KW-0547">Nucleotide-binding</keyword>
<proteinExistence type="inferred from homology"/>
<evidence type="ECO:0000313" key="14">
    <source>
        <dbReference type="EMBL" id="ACB51626.1"/>
    </source>
</evidence>
<dbReference type="EC" id="5.6.2.4" evidence="9"/>
<dbReference type="OrthoDB" id="9765670at2"/>
<dbReference type="GO" id="GO:0003677">
    <property type="term" value="F:DNA binding"/>
    <property type="evidence" value="ECO:0007669"/>
    <property type="project" value="UniProtKB-KW"/>
</dbReference>
<dbReference type="eggNOG" id="COG0210">
    <property type="taxonomic scope" value="Bacteria"/>
</dbReference>
<dbReference type="Gene3D" id="1.10.486.10">
    <property type="entry name" value="PCRA, domain 4"/>
    <property type="match status" value="1"/>
</dbReference>
<evidence type="ECO:0000256" key="2">
    <source>
        <dbReference type="ARBA" id="ARBA00022741"/>
    </source>
</evidence>
<dbReference type="Gene3D" id="1.10.10.160">
    <property type="match status" value="1"/>
</dbReference>
<evidence type="ECO:0000313" key="15">
    <source>
        <dbReference type="Proteomes" id="UP000001203"/>
    </source>
</evidence>
<protein>
    <recommendedName>
        <fullName evidence="9">DNA 3'-5' helicase</fullName>
        <ecNumber evidence="9">5.6.2.4</ecNumber>
    </recommendedName>
</protein>
<dbReference type="PANTHER" id="PTHR11070:SF2">
    <property type="entry name" value="ATP-DEPENDENT DNA HELICASE SRS2"/>
    <property type="match status" value="1"/>
</dbReference>
<dbReference type="InterPro" id="IPR013986">
    <property type="entry name" value="DExx_box_DNA_helicase_dom_sf"/>
</dbReference>
<gene>
    <name evidence="14" type="ordered locus">cce_2276</name>
</gene>
<evidence type="ECO:0000259" key="12">
    <source>
        <dbReference type="PROSITE" id="PS51198"/>
    </source>
</evidence>
<dbReference type="GO" id="GO:0005524">
    <property type="term" value="F:ATP binding"/>
    <property type="evidence" value="ECO:0007669"/>
    <property type="project" value="UniProtKB-UniRule"/>
</dbReference>
<dbReference type="EMBL" id="CP000806">
    <property type="protein sequence ID" value="ACB51626.1"/>
    <property type="molecule type" value="Genomic_DNA"/>
</dbReference>
<keyword evidence="3 11" id="KW-0378">Hydrolase</keyword>
<dbReference type="InterPro" id="IPR014017">
    <property type="entry name" value="DNA_helicase_UvrD-like_C"/>
</dbReference>
<reference evidence="14 15" key="1">
    <citation type="journal article" date="2008" name="Proc. Natl. Acad. Sci. U.S.A.">
        <title>The genome of Cyanothece 51142, a unicellular diazotrophic cyanobacterium important in the marine nitrogen cycle.</title>
        <authorList>
            <person name="Welsh E.A."/>
            <person name="Liberton M."/>
            <person name="Stoeckel J."/>
            <person name="Loh T."/>
            <person name="Elvitigala T."/>
            <person name="Wang C."/>
            <person name="Wollam A."/>
            <person name="Fulton R.S."/>
            <person name="Clifton S.W."/>
            <person name="Jacobs J.M."/>
            <person name="Aurora R."/>
            <person name="Ghosh B.K."/>
            <person name="Sherman L.A."/>
            <person name="Smith R.D."/>
            <person name="Wilson R.K."/>
            <person name="Pakrasi H.B."/>
        </authorList>
    </citation>
    <scope>NUCLEOTIDE SEQUENCE [LARGE SCALE GENOMIC DNA]</scope>
    <source>
        <strain evidence="15">ATCC 51142 / BH68</strain>
    </source>
</reference>
<evidence type="ECO:0000256" key="5">
    <source>
        <dbReference type="ARBA" id="ARBA00022840"/>
    </source>
</evidence>